<feature type="compositionally biased region" description="Gly residues" evidence="1">
    <location>
        <begin position="1426"/>
        <end position="1471"/>
    </location>
</feature>
<dbReference type="PANTHER" id="PTHR34819:SF3">
    <property type="entry name" value="CELL SURFACE PROTEIN"/>
    <property type="match status" value="1"/>
</dbReference>
<dbReference type="Gene3D" id="2.60.40.740">
    <property type="match status" value="4"/>
</dbReference>
<dbReference type="RefSeq" id="WP_154780436.1">
    <property type="nucleotide sequence ID" value="NZ_WMBC01000007.1"/>
</dbReference>
<reference evidence="5 6" key="1">
    <citation type="submission" date="2019-11" db="EMBL/GenBank/DDBJ databases">
        <title>Draft genome sequence of Blautia luti DSM 14534T, isolated from human stool.</title>
        <authorList>
            <person name="Ortiz R."/>
            <person name="Melis-Arcos F."/>
            <person name="Covarrubias P."/>
            <person name="Cardenas J.P."/>
            <person name="Perez-Donoso J."/>
            <person name="Almonacid D."/>
        </authorList>
    </citation>
    <scope>NUCLEOTIDE SEQUENCE [LARGE SCALE GENOMIC DNA]</scope>
    <source>
        <strain evidence="5 6">DSM 14534</strain>
    </source>
</reference>
<gene>
    <name evidence="5" type="ORF">GKZ57_10020</name>
</gene>
<evidence type="ECO:0000313" key="6">
    <source>
        <dbReference type="Proteomes" id="UP000437824"/>
    </source>
</evidence>
<sequence length="1553" mass="169422">MNNSKTFHRGSVLTAFCLAVLFALQAVCALLPACIVRAASSDSVEIWDEDKKVDYGYRFSMKFQPGVSTYESFGCDNLDREAFSDNGKSDRDTECVRVTSDYKPGSAGMRYNNVGKDANGNIVDVRMTLLGVENAEPRYDMRTPESIVQNQGGLTFAWKDNEAYPIVGFSKNSIGVFIYSVGYAKVNFQFLKHGTDEPLSISGHGTIRDIDAGQGVRIPSDSGLDNVYLLKDNDFLTVDGNYVVSPVTAIEPDDPRGWLNLFYNTDNFTVEFSHQYRLDKWDQSRQDGIEKAGSQKKWAENMKKKYLDPDGNSYCANFQGQKICKAYAYFDFTSYCFGDVEMKKAPEKRVGEAGCTWDQAEAAGKEQPFTINDCEEFQYMIQAETTPNKLKTFVIRDTLEDCLTIDDASKVSVINDTGLDVTGLFDIAVEGQTITCSAKPESLAPESFTDNQVYTFALRVHRKTESDFNSAEYLQQDGCTLLIPNSASMTYERTNGTGDTMNTDTVWVKGIIQPDLQVEKNVSRYEWMTGDIIDYTVTVTEKKQNVWAADVVLTDEIPAGLQLLEGQYSVQTSPGAASAVLSAADNGWRVECPVLRYNETITVQFRCQALEESNGQELENIATATAGNMIDPETGEQQYRRDMAEVWPNSPQFEINKTADKYEWQQGGEVVYRIVVNNTEAGTIAKDVNITDIGLPEGLVLAGGTDSIEILGVQQQVNYPVPDKKSGQAYEIRPVESHMEADEKGFRFYCSYLPYSQPVTLIFHCTAQETANGHESVNAAGASASNAAEQEDDTEVYVNTGSFSIEKTADHYEWQVGEKVEYTVKVENVNQGTIARNVTVWDTQMPQGLALTSEDSVSVDGIPQSVIQSVAGTEDTPNELNPEYYNETEEKEVSYELLPEDAGWRLNISDLPSGCPVTITFHCTVTEEVNGMESINIANVQAENAPETSDDAEIYVNTAALDIQKSFQNPYLENGDGRAENEFRVGEQIDYLVTVNNLQKGSIARNVVISDSSIPEGLVLSGEEGAVTVEGVPAVIQNPVAGTDDAGNQQDPDNYNETVEKAVECQVTRQENGWIVTISDLPYQTPVTVKFRCTASDSINGMEVVNTAQAYADNAQVVKASAKIWVNSPVIHVEKTADQEICKYGDIITYRVKMTQEQKGCVAREVTLEDTMDSEGVSLLPDSIVLLDENGEQINGAAENGEHGFLLRTGRNLIKDEVYSICDNDRGGILEQVMPNPLNCTEQKSMTVQYQVKVTEEGQEDFKVCNTAVADSRENNPGSDETETEIIRPALEIVKESDKKEYVSGEKGYYKLAVRQLKENITEENIVIKDEISTPGATLNPESIVIKKNGEILKDTVIDSSDTGFVIRTGTGLSDRDTMEVCYEVLFELETDGTQTIRNCAGASGDLSGEVSDENEVTVTRTNGDGDNGNGDGDNGNGDNGNGNNGNGDSGNGNNGNGDNGNGNNGNGNNGTGNNSGSDKGGSGGYSSGNGGSSGYSSGSGYGNYGGGSVAGISKTGDVRPFKIMSIIGILGILMMTGGIAVYRKTARGTKKK</sequence>
<evidence type="ECO:0000256" key="3">
    <source>
        <dbReference type="SAM" id="SignalP"/>
    </source>
</evidence>
<proteinExistence type="predicted"/>
<evidence type="ECO:0000313" key="5">
    <source>
        <dbReference type="EMBL" id="MTD61589.1"/>
    </source>
</evidence>
<feature type="region of interest" description="Disordered" evidence="1">
    <location>
        <begin position="1419"/>
        <end position="1486"/>
    </location>
</feature>
<evidence type="ECO:0000259" key="4">
    <source>
        <dbReference type="Pfam" id="PF01345"/>
    </source>
</evidence>
<dbReference type="InterPro" id="IPR051172">
    <property type="entry name" value="Chlamydia_OmcB"/>
</dbReference>
<feature type="chain" id="PRO_5032678525" evidence="3">
    <location>
        <begin position="39"/>
        <end position="1553"/>
    </location>
</feature>
<name>A0A844GJU7_9FIRM</name>
<keyword evidence="2" id="KW-0472">Membrane</keyword>
<dbReference type="Proteomes" id="UP000437824">
    <property type="component" value="Unassembled WGS sequence"/>
</dbReference>
<dbReference type="InterPro" id="IPR026466">
    <property type="entry name" value="Fim_isopep_form_D2_dom"/>
</dbReference>
<keyword evidence="2" id="KW-0812">Transmembrane</keyword>
<dbReference type="PANTHER" id="PTHR34819">
    <property type="entry name" value="LARGE CYSTEINE-RICH PERIPLASMIC PROTEIN OMCB"/>
    <property type="match status" value="1"/>
</dbReference>
<organism evidence="5 6">
    <name type="scientific">Blautia luti DSM 14534 = JCM 17040</name>
    <dbReference type="NCBI Taxonomy" id="649762"/>
    <lineage>
        <taxon>Bacteria</taxon>
        <taxon>Bacillati</taxon>
        <taxon>Bacillota</taxon>
        <taxon>Clostridia</taxon>
        <taxon>Lachnospirales</taxon>
        <taxon>Lachnospiraceae</taxon>
        <taxon>Blautia</taxon>
    </lineage>
</organism>
<dbReference type="InterPro" id="IPR001434">
    <property type="entry name" value="OmcB-like_DUF11"/>
</dbReference>
<dbReference type="InterPro" id="IPR047589">
    <property type="entry name" value="DUF11_rpt"/>
</dbReference>
<keyword evidence="3" id="KW-0732">Signal</keyword>
<feature type="transmembrane region" description="Helical" evidence="2">
    <location>
        <begin position="1524"/>
        <end position="1543"/>
    </location>
</feature>
<feature type="domain" description="DUF11" evidence="4">
    <location>
        <begin position="515"/>
        <end position="635"/>
    </location>
</feature>
<protein>
    <submittedName>
        <fullName evidence="5">Isopeptide-forming domain-containing fimbrial protein</fullName>
    </submittedName>
</protein>
<evidence type="ECO:0000256" key="1">
    <source>
        <dbReference type="SAM" id="MobiDB-lite"/>
    </source>
</evidence>
<dbReference type="Pfam" id="PF01345">
    <property type="entry name" value="DUF11"/>
    <property type="match status" value="1"/>
</dbReference>
<comment type="caution">
    <text evidence="5">The sequence shown here is derived from an EMBL/GenBank/DDBJ whole genome shotgun (WGS) entry which is preliminary data.</text>
</comment>
<dbReference type="InterPro" id="IPR008966">
    <property type="entry name" value="Adhesion_dom_sf"/>
</dbReference>
<feature type="signal peptide" evidence="3">
    <location>
        <begin position="1"/>
        <end position="38"/>
    </location>
</feature>
<accession>A0A844GJU7</accession>
<dbReference type="NCBIfam" id="TIGR04226">
    <property type="entry name" value="RrgB_K2N_iso_D2"/>
    <property type="match status" value="1"/>
</dbReference>
<evidence type="ECO:0000256" key="2">
    <source>
        <dbReference type="SAM" id="Phobius"/>
    </source>
</evidence>
<dbReference type="NCBIfam" id="TIGR01451">
    <property type="entry name" value="B_ant_repeat"/>
    <property type="match status" value="3"/>
</dbReference>
<dbReference type="EMBL" id="WMBC01000007">
    <property type="protein sequence ID" value="MTD61589.1"/>
    <property type="molecule type" value="Genomic_DNA"/>
</dbReference>
<keyword evidence="2" id="KW-1133">Transmembrane helix</keyword>
<dbReference type="SUPFAM" id="SSF49401">
    <property type="entry name" value="Bacterial adhesins"/>
    <property type="match status" value="1"/>
</dbReference>